<evidence type="ECO:0000313" key="10">
    <source>
        <dbReference type="Proteomes" id="UP000190951"/>
    </source>
</evidence>
<evidence type="ECO:0000256" key="6">
    <source>
        <dbReference type="ARBA" id="ARBA00022777"/>
    </source>
</evidence>
<proteinExistence type="predicted"/>
<dbReference type="InterPro" id="IPR036097">
    <property type="entry name" value="HisK_dim/P_sf"/>
</dbReference>
<keyword evidence="8" id="KW-0902">Two-component regulatory system</keyword>
<dbReference type="Pfam" id="PF02518">
    <property type="entry name" value="HATPase_c"/>
    <property type="match status" value="1"/>
</dbReference>
<keyword evidence="7" id="KW-0067">ATP-binding</keyword>
<evidence type="ECO:0000313" key="9">
    <source>
        <dbReference type="EMBL" id="URZ09906.1"/>
    </source>
</evidence>
<name>A0A1S8LVD5_9CLOT</name>
<dbReference type="InterPro" id="IPR005467">
    <property type="entry name" value="His_kinase_dom"/>
</dbReference>
<dbReference type="KEGG" id="crw:CROST_006140"/>
<dbReference type="PANTHER" id="PTHR43547">
    <property type="entry name" value="TWO-COMPONENT HISTIDINE KINASE"/>
    <property type="match status" value="1"/>
</dbReference>
<dbReference type="GO" id="GO:0000155">
    <property type="term" value="F:phosphorelay sensor kinase activity"/>
    <property type="evidence" value="ECO:0007669"/>
    <property type="project" value="InterPro"/>
</dbReference>
<protein>
    <recommendedName>
        <fullName evidence="2">histidine kinase</fullName>
        <ecNumber evidence="2">2.7.13.3</ecNumber>
    </recommendedName>
</protein>
<keyword evidence="5" id="KW-0547">Nucleotide-binding</keyword>
<dbReference type="InterPro" id="IPR003594">
    <property type="entry name" value="HATPase_dom"/>
</dbReference>
<dbReference type="Gene3D" id="3.30.565.10">
    <property type="entry name" value="Histidine kinase-like ATPase, C-terminal domain"/>
    <property type="match status" value="1"/>
</dbReference>
<reference evidence="9 10" key="1">
    <citation type="submission" date="2022-04" db="EMBL/GenBank/DDBJ databases">
        <title>Genome sequence of C. roseum typestrain.</title>
        <authorList>
            <person name="Poehlein A."/>
            <person name="Schoch T."/>
            <person name="Duerre P."/>
            <person name="Daniel R."/>
        </authorList>
    </citation>
    <scope>NUCLEOTIDE SEQUENCE [LARGE SCALE GENOMIC DNA]</scope>
    <source>
        <strain evidence="9 10">DSM 7320</strain>
    </source>
</reference>
<keyword evidence="6 9" id="KW-0418">Kinase</keyword>
<dbReference type="EMBL" id="CP096983">
    <property type="protein sequence ID" value="URZ09906.1"/>
    <property type="molecule type" value="Genomic_DNA"/>
</dbReference>
<dbReference type="FunFam" id="3.30.565.10:FF:000037">
    <property type="entry name" value="Hybrid sensor histidine kinase/response regulator"/>
    <property type="match status" value="1"/>
</dbReference>
<evidence type="ECO:0000256" key="4">
    <source>
        <dbReference type="ARBA" id="ARBA00022679"/>
    </source>
</evidence>
<accession>A0A1S8LVD5</accession>
<dbReference type="GO" id="GO:0005524">
    <property type="term" value="F:ATP binding"/>
    <property type="evidence" value="ECO:0007669"/>
    <property type="project" value="UniProtKB-KW"/>
</dbReference>
<dbReference type="PRINTS" id="PR00344">
    <property type="entry name" value="BCTRLSENSOR"/>
</dbReference>
<gene>
    <name evidence="9" type="primary">rcsC_1</name>
    <name evidence="9" type="ORF">CROST_006140</name>
</gene>
<dbReference type="SMART" id="SM00387">
    <property type="entry name" value="HATPase_c"/>
    <property type="match status" value="1"/>
</dbReference>
<keyword evidence="3" id="KW-0597">Phosphoprotein</keyword>
<dbReference type="AlphaFoldDB" id="A0A1S8LVD5"/>
<dbReference type="EC" id="2.7.13.3" evidence="2"/>
<evidence type="ECO:0000256" key="8">
    <source>
        <dbReference type="ARBA" id="ARBA00023012"/>
    </source>
</evidence>
<dbReference type="PANTHER" id="PTHR43547:SF2">
    <property type="entry name" value="HYBRID SIGNAL TRANSDUCTION HISTIDINE KINASE C"/>
    <property type="match status" value="1"/>
</dbReference>
<dbReference type="Gene3D" id="3.30.450.20">
    <property type="entry name" value="PAS domain"/>
    <property type="match status" value="1"/>
</dbReference>
<evidence type="ECO:0000256" key="5">
    <source>
        <dbReference type="ARBA" id="ARBA00022741"/>
    </source>
</evidence>
<dbReference type="Proteomes" id="UP000190951">
    <property type="component" value="Chromosome"/>
</dbReference>
<dbReference type="SUPFAM" id="SSF47384">
    <property type="entry name" value="Homodimeric domain of signal transducing histidine kinase"/>
    <property type="match status" value="1"/>
</dbReference>
<dbReference type="InterPro" id="IPR004358">
    <property type="entry name" value="Sig_transdc_His_kin-like_C"/>
</dbReference>
<dbReference type="SUPFAM" id="SSF55874">
    <property type="entry name" value="ATPase domain of HSP90 chaperone/DNA topoisomerase II/histidine kinase"/>
    <property type="match status" value="1"/>
</dbReference>
<dbReference type="InterPro" id="IPR036890">
    <property type="entry name" value="HATPase_C_sf"/>
</dbReference>
<evidence type="ECO:0000256" key="3">
    <source>
        <dbReference type="ARBA" id="ARBA00022553"/>
    </source>
</evidence>
<evidence type="ECO:0000256" key="1">
    <source>
        <dbReference type="ARBA" id="ARBA00000085"/>
    </source>
</evidence>
<sequence>MNYSEVEDFGIKYKQEKINKVIFLTIVFGVYILTQILFFNYKFYIETSEIFKVFFDLYILFSASITYKISSKKVIIYTICIFGVLGVIDFISLISILKYNSHLMELYELLNFNNAVENLIVYTYFIGLISVLQNSKSKYRNIKIVEVVALIGLILFILPITFIKAFWGYSIISLNNLHLFSAIVCIVITFVFIYNFQKKRKWIKSKGLISTYIVLYCFIILPNILCFNNLLGRLSFFVEFVCSILVYILVSKEVINKNIDNIKSKLDVIEKDRTSYRNALEKLSEGIIIERENKIIFMNEAQRKIFDIKKDKFIPNMDVNEIVYKASPKNEENERKIITSSGKEVYLRVEELSISVNGKEFNIHLIKDISKKKFTEKSKEEIEKMRATDKLKGEFFTNITHELRTPINVIYSAIQVMEMRIDKNNFDRRNINKYMKVLKQNCYRLLRIISNLIDITKIDSGFLKPCVSDREIISLIENITMSIVPYLHEKGMELIFDTEVEEKYVQCDPDMIERVMLNLFSNAVKFRRENGLVLVTIHDKGSKIVLEVKDNGIGIPKEKQEVIFKRFKQVNPMNVTPHQGSGIGLSLVKSIVEMNGGKISVESEENVGSTFIIEFPAVQNEVMDEYRHVKKVDDNNIKNIVEKVNIEFADIYLE</sequence>
<comment type="catalytic activity">
    <reaction evidence="1">
        <text>ATP + protein L-histidine = ADP + protein N-phospho-L-histidine.</text>
        <dbReference type="EC" id="2.7.13.3"/>
    </reaction>
</comment>
<evidence type="ECO:0000256" key="7">
    <source>
        <dbReference type="ARBA" id="ARBA00022840"/>
    </source>
</evidence>
<dbReference type="InterPro" id="IPR003661">
    <property type="entry name" value="HisK_dim/P_dom"/>
</dbReference>
<dbReference type="PROSITE" id="PS50109">
    <property type="entry name" value="HIS_KIN"/>
    <property type="match status" value="1"/>
</dbReference>
<dbReference type="Gene3D" id="1.10.287.130">
    <property type="match status" value="1"/>
</dbReference>
<keyword evidence="10" id="KW-1185">Reference proteome</keyword>
<dbReference type="SMART" id="SM00388">
    <property type="entry name" value="HisKA"/>
    <property type="match status" value="1"/>
</dbReference>
<dbReference type="STRING" id="84029.CROST_01700"/>
<dbReference type="CDD" id="cd00082">
    <property type="entry name" value="HisKA"/>
    <property type="match status" value="1"/>
</dbReference>
<keyword evidence="4 9" id="KW-0808">Transferase</keyword>
<evidence type="ECO:0000256" key="2">
    <source>
        <dbReference type="ARBA" id="ARBA00012438"/>
    </source>
</evidence>
<dbReference type="Pfam" id="PF00512">
    <property type="entry name" value="HisKA"/>
    <property type="match status" value="1"/>
</dbReference>
<dbReference type="RefSeq" id="WP_077835047.1">
    <property type="nucleotide sequence ID" value="NZ_CP096983.1"/>
</dbReference>
<organism evidence="9 10">
    <name type="scientific">Clostridium felsineum</name>
    <dbReference type="NCBI Taxonomy" id="36839"/>
    <lineage>
        <taxon>Bacteria</taxon>
        <taxon>Bacillati</taxon>
        <taxon>Bacillota</taxon>
        <taxon>Clostridia</taxon>
        <taxon>Eubacteriales</taxon>
        <taxon>Clostridiaceae</taxon>
        <taxon>Clostridium</taxon>
    </lineage>
</organism>